<proteinExistence type="predicted"/>
<comment type="caution">
    <text evidence="2">The sequence shown here is derived from an EMBL/GenBank/DDBJ whole genome shotgun (WGS) entry which is preliminary data.</text>
</comment>
<feature type="compositionally biased region" description="Polar residues" evidence="1">
    <location>
        <begin position="240"/>
        <end position="253"/>
    </location>
</feature>
<dbReference type="EMBL" id="SOYY01000010">
    <property type="protein sequence ID" value="KAA0716089.1"/>
    <property type="molecule type" value="Genomic_DNA"/>
</dbReference>
<feature type="compositionally biased region" description="Polar residues" evidence="1">
    <location>
        <begin position="420"/>
        <end position="433"/>
    </location>
</feature>
<feature type="compositionally biased region" description="Basic residues" evidence="1">
    <location>
        <begin position="147"/>
        <end position="158"/>
    </location>
</feature>
<sequence length="766" mass="84284">MACFETAEAEIMCDYIQLMTSWADSIDDEDEYEYNVSHAPIPSWAIMDVTVEAAEDPEPSPSVPERAEIPVVQKRVIRDGWTDQMVLKKMSVKPPVTTNPTRNPSKKQSSAQRLDEPDPVKSESLVPPVNAADPITAPRDAVDTPKVSKKPRRRKRKMANAPSQSEEINGQETSTKPITPASPPQKQSSAQRLDEPDPVKSESLVPPVNAADPITAPRDAVDTPKVSKKPRRRKRKMANAPSQRQEISGQVTATKPVVTPASPPDELKILLIYEQQSKSMNVCRNNTYSACIFRLQRPRNKPETLVPPASADVPRAAPSQSEEINGQETSTKPITPASPPQKQSSAQRLDEPDPVKSESLVPPVNAADPITAPRDAVDTPKVSKKPRRRKRKMANAPRDAVDTPKVSKKPRRRKRKMANASLQNQGIVGQEMSTGPLFTLTSPPQKESSTILDKPDPVKSEPLVPPANAALPKTVLRKQEIAGEETQRQEASDTGTSVKDLCERLEKVNQSSKPPARATQAPVPEYNLLGSYSSSPFNPLKPLRPAKFIFKSSPKFDPIENLRELLEEVHLSSKPPATPRPCPVPEYNLLGSYSSSPFNPLKPLRPAKFIFKSSPKFDPIENSHKLLEEEHLSSKPPATPRPCPVPELHHVGSSNVHGSSSFNRLKPLRPAKFSFESPSAFETSTSGSALKNSSPFAVPGWKTTTCPIKVGCKGFVRSLTVRLLRDMGCAGAGCRKAIKELSEEAEKGSFWLWLRRKHRGWGPNNT</sequence>
<feature type="compositionally biased region" description="Basic residues" evidence="1">
    <location>
        <begin position="382"/>
        <end position="393"/>
    </location>
</feature>
<feature type="compositionally biased region" description="Polar residues" evidence="1">
    <location>
        <begin position="96"/>
        <end position="112"/>
    </location>
</feature>
<feature type="compositionally biased region" description="Basic residues" evidence="1">
    <location>
        <begin position="226"/>
        <end position="237"/>
    </location>
</feature>
<reference evidence="2 3" key="1">
    <citation type="journal article" date="2019" name="Mol. Ecol. Resour.">
        <title>Chromosome-level genome assembly of Triplophysa tibetana, a fish adapted to the harsh high-altitude environment of the Tibetan Plateau.</title>
        <authorList>
            <person name="Yang X."/>
            <person name="Liu H."/>
            <person name="Ma Z."/>
            <person name="Zou Y."/>
            <person name="Zou M."/>
            <person name="Mao Y."/>
            <person name="Li X."/>
            <person name="Wang H."/>
            <person name="Chen T."/>
            <person name="Wang W."/>
            <person name="Yang R."/>
        </authorList>
    </citation>
    <scope>NUCLEOTIDE SEQUENCE [LARGE SCALE GENOMIC DNA]</scope>
    <source>
        <strain evidence="2">TTIB1903HZAU</strain>
        <tissue evidence="2">Muscle</tissue>
    </source>
</reference>
<feature type="compositionally biased region" description="Basic residues" evidence="1">
    <location>
        <begin position="406"/>
        <end position="417"/>
    </location>
</feature>
<name>A0A5A9P4Q2_9TELE</name>
<evidence type="ECO:0000256" key="1">
    <source>
        <dbReference type="SAM" id="MobiDB-lite"/>
    </source>
</evidence>
<feature type="compositionally biased region" description="Polar residues" evidence="1">
    <location>
        <begin position="318"/>
        <end position="333"/>
    </location>
</feature>
<dbReference type="Proteomes" id="UP000324632">
    <property type="component" value="Chromosome 10"/>
</dbReference>
<dbReference type="AlphaFoldDB" id="A0A5A9P4Q2"/>
<keyword evidence="3" id="KW-1185">Reference proteome</keyword>
<evidence type="ECO:0000313" key="2">
    <source>
        <dbReference type="EMBL" id="KAA0716089.1"/>
    </source>
</evidence>
<protein>
    <submittedName>
        <fullName evidence="2">Uncharacterized protein</fullName>
    </submittedName>
</protein>
<gene>
    <name evidence="2" type="ORF">E1301_Tti015799</name>
</gene>
<feature type="region of interest" description="Disordered" evidence="1">
    <location>
        <begin position="295"/>
        <end position="470"/>
    </location>
</feature>
<feature type="region of interest" description="Disordered" evidence="1">
    <location>
        <begin position="90"/>
        <end position="262"/>
    </location>
</feature>
<organism evidence="2 3">
    <name type="scientific">Triplophysa tibetana</name>
    <dbReference type="NCBI Taxonomy" id="1572043"/>
    <lineage>
        <taxon>Eukaryota</taxon>
        <taxon>Metazoa</taxon>
        <taxon>Chordata</taxon>
        <taxon>Craniata</taxon>
        <taxon>Vertebrata</taxon>
        <taxon>Euteleostomi</taxon>
        <taxon>Actinopterygii</taxon>
        <taxon>Neopterygii</taxon>
        <taxon>Teleostei</taxon>
        <taxon>Ostariophysi</taxon>
        <taxon>Cypriniformes</taxon>
        <taxon>Nemacheilidae</taxon>
        <taxon>Triplophysa</taxon>
    </lineage>
</organism>
<feature type="compositionally biased region" description="Polar residues" evidence="1">
    <location>
        <begin position="439"/>
        <end position="451"/>
    </location>
</feature>
<accession>A0A5A9P4Q2</accession>
<evidence type="ECO:0000313" key="3">
    <source>
        <dbReference type="Proteomes" id="UP000324632"/>
    </source>
</evidence>
<feature type="compositionally biased region" description="Polar residues" evidence="1">
    <location>
        <begin position="161"/>
        <end position="177"/>
    </location>
</feature>